<dbReference type="GO" id="GO:0140359">
    <property type="term" value="F:ABC-type transporter activity"/>
    <property type="evidence" value="ECO:0007669"/>
    <property type="project" value="InterPro"/>
</dbReference>
<dbReference type="GO" id="GO:0016020">
    <property type="term" value="C:membrane"/>
    <property type="evidence" value="ECO:0007669"/>
    <property type="project" value="UniProtKB-SubCell"/>
</dbReference>
<dbReference type="InterPro" id="IPR013525">
    <property type="entry name" value="ABC2_TM"/>
</dbReference>
<dbReference type="PROSITE" id="PS51012">
    <property type="entry name" value="ABC_TM2"/>
    <property type="match status" value="1"/>
</dbReference>
<evidence type="ECO:0000313" key="8">
    <source>
        <dbReference type="Proteomes" id="UP000177360"/>
    </source>
</evidence>
<dbReference type="Pfam" id="PF12698">
    <property type="entry name" value="ABC2_membrane_3"/>
    <property type="match status" value="1"/>
</dbReference>
<organism evidence="7 8">
    <name type="scientific">Candidatus Nealsonbacteria bacterium RIFCSPHIGHO2_01_FULL_38_55</name>
    <dbReference type="NCBI Taxonomy" id="1801664"/>
    <lineage>
        <taxon>Bacteria</taxon>
        <taxon>Candidatus Nealsoniibacteriota</taxon>
    </lineage>
</organism>
<dbReference type="PANTHER" id="PTHR43027:SF1">
    <property type="entry name" value="DOXORUBICIN RESISTANCE ABC TRANSPORTER PERMEASE PROTEIN DRRC-RELATED"/>
    <property type="match status" value="1"/>
</dbReference>
<dbReference type="Proteomes" id="UP000177360">
    <property type="component" value="Unassembled WGS sequence"/>
</dbReference>
<feature type="transmembrane region" description="Helical" evidence="5">
    <location>
        <begin position="210"/>
        <end position="232"/>
    </location>
</feature>
<dbReference type="EMBL" id="MHLZ01000025">
    <property type="protein sequence ID" value="OGZ19657.1"/>
    <property type="molecule type" value="Genomic_DNA"/>
</dbReference>
<feature type="transmembrane region" description="Helical" evidence="5">
    <location>
        <begin position="238"/>
        <end position="261"/>
    </location>
</feature>
<dbReference type="InterPro" id="IPR052902">
    <property type="entry name" value="ABC-2_transporter"/>
</dbReference>
<sequence length="355" mass="39427">MKYLKIIWQNIVKEYLVIIRKPAGLIFWIVLPFTILVVFGVSFPGGFLEIKRAPVVILEDGNNQVLVDSVKERISSEYFSITIKKGDDSILRELVAGENYMLGIYPTMSGYDVKTFIVVDNSNPLAEGPVLNTLTNKLKGDRGVFVERINLYKEDFGFVGYLFPGIIAIGIMFISLNVASMGVIRERILGSLERILSAPSPLWLFLISKYLAYIVLASISGILVLAAGNILFNIPISGSIWLVILLEVFTALPFIGLALAASIIGKSEFESQAIANFIAIPLMFISGVFFPVQCMPNYIRTVAEILPLTFSVDALRDVIIKGLGYSDIIYAFGALSLYALLFFILVILIFRKRKK</sequence>
<keyword evidence="3 5" id="KW-1133">Transmembrane helix</keyword>
<dbReference type="AlphaFoldDB" id="A0A1G2E1F3"/>
<keyword evidence="2 5" id="KW-0812">Transmembrane</keyword>
<protein>
    <recommendedName>
        <fullName evidence="6">ABC transmembrane type-2 domain-containing protein</fullName>
    </recommendedName>
</protein>
<evidence type="ECO:0000259" key="6">
    <source>
        <dbReference type="PROSITE" id="PS51012"/>
    </source>
</evidence>
<feature type="transmembrane region" description="Helical" evidence="5">
    <location>
        <begin position="273"/>
        <end position="292"/>
    </location>
</feature>
<proteinExistence type="predicted"/>
<comment type="subcellular location">
    <subcellularLocation>
        <location evidence="1">Membrane</location>
        <topology evidence="1">Multi-pass membrane protein</topology>
    </subcellularLocation>
</comment>
<dbReference type="PANTHER" id="PTHR43027">
    <property type="entry name" value="DOXORUBICIN RESISTANCE ABC TRANSPORTER PERMEASE PROTEIN DRRC-RELATED"/>
    <property type="match status" value="1"/>
</dbReference>
<evidence type="ECO:0000313" key="7">
    <source>
        <dbReference type="EMBL" id="OGZ19657.1"/>
    </source>
</evidence>
<evidence type="ECO:0000256" key="1">
    <source>
        <dbReference type="ARBA" id="ARBA00004141"/>
    </source>
</evidence>
<keyword evidence="4 5" id="KW-0472">Membrane</keyword>
<name>A0A1G2E1F3_9BACT</name>
<comment type="caution">
    <text evidence="7">The sequence shown here is derived from an EMBL/GenBank/DDBJ whole genome shotgun (WGS) entry which is preliminary data.</text>
</comment>
<evidence type="ECO:0000256" key="3">
    <source>
        <dbReference type="ARBA" id="ARBA00022989"/>
    </source>
</evidence>
<evidence type="ECO:0000256" key="4">
    <source>
        <dbReference type="ARBA" id="ARBA00023136"/>
    </source>
</evidence>
<evidence type="ECO:0000256" key="2">
    <source>
        <dbReference type="ARBA" id="ARBA00022692"/>
    </source>
</evidence>
<gene>
    <name evidence="7" type="ORF">A2626_02910</name>
</gene>
<dbReference type="InterPro" id="IPR047817">
    <property type="entry name" value="ABC2_TM_bact-type"/>
</dbReference>
<accession>A0A1G2E1F3</accession>
<feature type="transmembrane region" description="Helical" evidence="5">
    <location>
        <begin position="328"/>
        <end position="350"/>
    </location>
</feature>
<reference evidence="7 8" key="1">
    <citation type="journal article" date="2016" name="Nat. Commun.">
        <title>Thousands of microbial genomes shed light on interconnected biogeochemical processes in an aquifer system.</title>
        <authorList>
            <person name="Anantharaman K."/>
            <person name="Brown C.T."/>
            <person name="Hug L.A."/>
            <person name="Sharon I."/>
            <person name="Castelle C.J."/>
            <person name="Probst A.J."/>
            <person name="Thomas B.C."/>
            <person name="Singh A."/>
            <person name="Wilkins M.J."/>
            <person name="Karaoz U."/>
            <person name="Brodie E.L."/>
            <person name="Williams K.H."/>
            <person name="Hubbard S.S."/>
            <person name="Banfield J.F."/>
        </authorList>
    </citation>
    <scope>NUCLEOTIDE SEQUENCE [LARGE SCALE GENOMIC DNA]</scope>
</reference>
<feature type="transmembrane region" description="Helical" evidence="5">
    <location>
        <begin position="23"/>
        <end position="43"/>
    </location>
</feature>
<evidence type="ECO:0000256" key="5">
    <source>
        <dbReference type="SAM" id="Phobius"/>
    </source>
</evidence>
<feature type="domain" description="ABC transmembrane type-2" evidence="6">
    <location>
        <begin position="115"/>
        <end position="353"/>
    </location>
</feature>
<feature type="transmembrane region" description="Helical" evidence="5">
    <location>
        <begin position="161"/>
        <end position="184"/>
    </location>
</feature>